<evidence type="ECO:0000313" key="1">
    <source>
        <dbReference type="EMBL" id="WMT01441.1"/>
    </source>
</evidence>
<sequence length="268" mass="28967">MALGTFFKWAGGGAVALLAALCLLLQGAYWYGASMLPEQLPQPRREYPALAREILWRSLGGGDSAISARRLNAFSYTGLVLGSLATFLASPHAEQYEPADLRLVSLTTDANRWAIVEANRARIAASVAAPDPAPAPTSGGVDASTLQQMTPRNEFESTALFIRSSREWPAERMADLVLDSGDYGRDSDTLEQAALAYFAQPVERLTREELTVLVLLDRGLGDRDPHCHAQAFREAYADALQTIGDPKLPALSAQTLARLQPIDCPPDA</sequence>
<proteinExistence type="predicted"/>
<name>A0ABY9P3I3_9GAMM</name>
<evidence type="ECO:0000313" key="2">
    <source>
        <dbReference type="Proteomes" id="UP001229313"/>
    </source>
</evidence>
<accession>A0ABY9P3I3</accession>
<dbReference type="Proteomes" id="UP001229313">
    <property type="component" value="Chromosome"/>
</dbReference>
<reference evidence="1 2" key="1">
    <citation type="submission" date="2023-08" db="EMBL/GenBank/DDBJ databases">
        <title>The whole genome sequence of Lysobacter yananisis.</title>
        <authorList>
            <person name="Sun H."/>
        </authorList>
    </citation>
    <scope>NUCLEOTIDE SEQUENCE [LARGE SCALE GENOMIC DNA]</scope>
    <source>
        <strain evidence="1 2">SNNU513</strain>
    </source>
</reference>
<protein>
    <submittedName>
        <fullName evidence="1">Uncharacterized protein</fullName>
    </submittedName>
</protein>
<dbReference type="RefSeq" id="WP_309150874.1">
    <property type="nucleotide sequence ID" value="NZ_CP133568.1"/>
</dbReference>
<gene>
    <name evidence="1" type="ORF">RDV84_15780</name>
</gene>
<dbReference type="EMBL" id="CP133568">
    <property type="protein sequence ID" value="WMT01441.1"/>
    <property type="molecule type" value="Genomic_DNA"/>
</dbReference>
<keyword evidence="2" id="KW-1185">Reference proteome</keyword>
<organism evidence="1 2">
    <name type="scientific">Lysobacter yananisis</name>
    <dbReference type="NCBI Taxonomy" id="1003114"/>
    <lineage>
        <taxon>Bacteria</taxon>
        <taxon>Pseudomonadati</taxon>
        <taxon>Pseudomonadota</taxon>
        <taxon>Gammaproteobacteria</taxon>
        <taxon>Lysobacterales</taxon>
        <taxon>Lysobacteraceae</taxon>
        <taxon>Lysobacter</taxon>
    </lineage>
</organism>